<feature type="compositionally biased region" description="Low complexity" evidence="1">
    <location>
        <begin position="340"/>
        <end position="352"/>
    </location>
</feature>
<sequence length="497" mass="53027">MRASMSPLDSDKGQASDGSEESRRLYLRLVRQLSLATRVSTDRQIVHIAHAARRHLHLCETVLGVGHAHLAQTETLAHRQAETDRIGGQLKKCSTSALLLADLLDLVAVTQTVTPHNTHTGHLLRFVSERMDSLCYTLSGHGASTPTGGERERETQRHETQARFVVRRRDLVLYRSLLTAYPSTSIHELLRSMHDILLAVAATTTPTVPGVPPTGHRLERRRLLLAYLVFHLCDTQGDELVLSLPPLDTEPDSHRPDSDDIGTRVASAFCVHLHINLGWLGTAVHRTAYLARGSGVSRAMRTASQATGQARMAAASRGGTSVAQGTLSRGALDRGRSTAGSRQSVRESVVGSESGRLASTSISAQGTLVLHPSEQLLNQRPVAQAVGRAALGASHVGPPPVRGASAQPLSSSLDRLSLNEGAPVTSFGVPVQGVGAMCTNAAVLGADCPLRLVFVEGVPGGCGWQLMPGSLSSIRQRLGVKGEREGSRSSSRGRDSM</sequence>
<feature type="region of interest" description="Disordered" evidence="1">
    <location>
        <begin position="311"/>
        <end position="352"/>
    </location>
</feature>
<keyword evidence="3" id="KW-1185">Reference proteome</keyword>
<dbReference type="EMBL" id="BDIP01003450">
    <property type="protein sequence ID" value="GIQ87724.1"/>
    <property type="molecule type" value="Genomic_DNA"/>
</dbReference>
<evidence type="ECO:0000256" key="1">
    <source>
        <dbReference type="SAM" id="MobiDB-lite"/>
    </source>
</evidence>
<feature type="compositionally biased region" description="Basic and acidic residues" evidence="1">
    <location>
        <begin position="149"/>
        <end position="160"/>
    </location>
</feature>
<reference evidence="2 3" key="1">
    <citation type="journal article" date="2018" name="PLoS ONE">
        <title>The draft genome of Kipferlia bialata reveals reductive genome evolution in fornicate parasites.</title>
        <authorList>
            <person name="Tanifuji G."/>
            <person name="Takabayashi S."/>
            <person name="Kume K."/>
            <person name="Takagi M."/>
            <person name="Nakayama T."/>
            <person name="Kamikawa R."/>
            <person name="Inagaki Y."/>
            <person name="Hashimoto T."/>
        </authorList>
    </citation>
    <scope>NUCLEOTIDE SEQUENCE [LARGE SCALE GENOMIC DNA]</scope>
    <source>
        <strain evidence="2">NY0173</strain>
    </source>
</reference>
<feature type="region of interest" description="Disordered" evidence="1">
    <location>
        <begin position="477"/>
        <end position="497"/>
    </location>
</feature>
<gene>
    <name evidence="2" type="ORF">KIPB_009821</name>
</gene>
<name>A0A9K3D5N0_9EUKA</name>
<evidence type="ECO:0000313" key="3">
    <source>
        <dbReference type="Proteomes" id="UP000265618"/>
    </source>
</evidence>
<dbReference type="Proteomes" id="UP000265618">
    <property type="component" value="Unassembled WGS sequence"/>
</dbReference>
<proteinExistence type="predicted"/>
<comment type="caution">
    <text evidence="2">The sequence shown here is derived from an EMBL/GenBank/DDBJ whole genome shotgun (WGS) entry which is preliminary data.</text>
</comment>
<evidence type="ECO:0000313" key="2">
    <source>
        <dbReference type="EMBL" id="GIQ87724.1"/>
    </source>
</evidence>
<protein>
    <submittedName>
        <fullName evidence="2">Uncharacterized protein</fullName>
    </submittedName>
</protein>
<dbReference type="AlphaFoldDB" id="A0A9K3D5N0"/>
<accession>A0A9K3D5N0</accession>
<feature type="compositionally biased region" description="Polar residues" evidence="1">
    <location>
        <begin position="318"/>
        <end position="327"/>
    </location>
</feature>
<feature type="compositionally biased region" description="Basic and acidic residues" evidence="1">
    <location>
        <begin position="480"/>
        <end position="497"/>
    </location>
</feature>
<feature type="region of interest" description="Disordered" evidence="1">
    <location>
        <begin position="141"/>
        <end position="160"/>
    </location>
</feature>
<organism evidence="2 3">
    <name type="scientific">Kipferlia bialata</name>
    <dbReference type="NCBI Taxonomy" id="797122"/>
    <lineage>
        <taxon>Eukaryota</taxon>
        <taxon>Metamonada</taxon>
        <taxon>Carpediemonas-like organisms</taxon>
        <taxon>Kipferlia</taxon>
    </lineage>
</organism>